<evidence type="ECO:0000313" key="1">
    <source>
        <dbReference type="EMBL" id="XDS44493.1"/>
    </source>
</evidence>
<organism evidence="1">
    <name type="scientific">Bifidobacterium aquikefiricola</name>
    <dbReference type="NCBI Taxonomy" id="3059038"/>
    <lineage>
        <taxon>Bacteria</taxon>
        <taxon>Bacillati</taxon>
        <taxon>Actinomycetota</taxon>
        <taxon>Actinomycetes</taxon>
        <taxon>Bifidobacteriales</taxon>
        <taxon>Bifidobacteriaceae</taxon>
        <taxon>Bifidobacterium</taxon>
    </lineage>
</organism>
<dbReference type="AlphaFoldDB" id="A0AB39U6B6"/>
<dbReference type="KEGG" id="baqk:QN215_09600"/>
<sequence length="93" mass="10180">MAAKTLKMGAFPDVVVSMFSVRLLNLTPLDRSRLMRFSAVLHATAKPIELPHDECVPFVDGVEHMVQTGPVCLRAGRMVGVNIRSQPVCNASF</sequence>
<protein>
    <submittedName>
        <fullName evidence="1">Uncharacterized protein</fullName>
    </submittedName>
</protein>
<proteinExistence type="predicted"/>
<dbReference type="EMBL" id="CP129674">
    <property type="protein sequence ID" value="XDS44493.1"/>
    <property type="molecule type" value="Genomic_DNA"/>
</dbReference>
<accession>A0AB39U6B6</accession>
<reference evidence="1" key="1">
    <citation type="submission" date="2023-07" db="EMBL/GenBank/DDBJ databases">
        <title>Bifidobacterium aquikefiriaerophilum sp. nov. and Bifidobacterium eccum sp. nov., isolated from water kefir.</title>
        <authorList>
            <person name="Breselge S."/>
            <person name="Bellassi P."/>
            <person name="Barcenilla C."/>
            <person name="Alvarez-Ordonez A."/>
            <person name="Morelli L."/>
            <person name="Cotter P.D."/>
        </authorList>
    </citation>
    <scope>NUCLEOTIDE SEQUENCE</scope>
    <source>
        <strain evidence="1">WK041_4_12</strain>
    </source>
</reference>
<name>A0AB39U6B6_9BIFI</name>
<gene>
    <name evidence="1" type="ORF">QN215_09600</name>
</gene>